<name>A0AAW1XW97_RUBAR</name>
<feature type="region of interest" description="Disordered" evidence="1">
    <location>
        <begin position="645"/>
        <end position="683"/>
    </location>
</feature>
<dbReference type="AlphaFoldDB" id="A0AAW1XW97"/>
<proteinExistence type="predicted"/>
<feature type="region of interest" description="Disordered" evidence="1">
    <location>
        <begin position="751"/>
        <end position="787"/>
    </location>
</feature>
<dbReference type="PANTHER" id="PTHR37722:SF2">
    <property type="entry name" value="OS01G0167700 PROTEIN"/>
    <property type="match status" value="1"/>
</dbReference>
<protein>
    <submittedName>
        <fullName evidence="2">Uncharacterized protein</fullName>
    </submittedName>
</protein>
<feature type="compositionally biased region" description="Basic residues" evidence="1">
    <location>
        <begin position="471"/>
        <end position="480"/>
    </location>
</feature>
<feature type="region of interest" description="Disordered" evidence="1">
    <location>
        <begin position="129"/>
        <end position="164"/>
    </location>
</feature>
<organism evidence="2 3">
    <name type="scientific">Rubus argutus</name>
    <name type="common">Southern blackberry</name>
    <dbReference type="NCBI Taxonomy" id="59490"/>
    <lineage>
        <taxon>Eukaryota</taxon>
        <taxon>Viridiplantae</taxon>
        <taxon>Streptophyta</taxon>
        <taxon>Embryophyta</taxon>
        <taxon>Tracheophyta</taxon>
        <taxon>Spermatophyta</taxon>
        <taxon>Magnoliopsida</taxon>
        <taxon>eudicotyledons</taxon>
        <taxon>Gunneridae</taxon>
        <taxon>Pentapetalae</taxon>
        <taxon>rosids</taxon>
        <taxon>fabids</taxon>
        <taxon>Rosales</taxon>
        <taxon>Rosaceae</taxon>
        <taxon>Rosoideae</taxon>
        <taxon>Rosoideae incertae sedis</taxon>
        <taxon>Rubus</taxon>
    </lineage>
</organism>
<reference evidence="2 3" key="1">
    <citation type="journal article" date="2023" name="G3 (Bethesda)">
        <title>A chromosome-length genome assembly and annotation of blackberry (Rubus argutus, cv. 'Hillquist').</title>
        <authorList>
            <person name="Bruna T."/>
            <person name="Aryal R."/>
            <person name="Dudchenko O."/>
            <person name="Sargent D.J."/>
            <person name="Mead D."/>
            <person name="Buti M."/>
            <person name="Cavallini A."/>
            <person name="Hytonen T."/>
            <person name="Andres J."/>
            <person name="Pham M."/>
            <person name="Weisz D."/>
            <person name="Mascagni F."/>
            <person name="Usai G."/>
            <person name="Natali L."/>
            <person name="Bassil N."/>
            <person name="Fernandez G.E."/>
            <person name="Lomsadze A."/>
            <person name="Armour M."/>
            <person name="Olukolu B."/>
            <person name="Poorten T."/>
            <person name="Britton C."/>
            <person name="Davik J."/>
            <person name="Ashrafi H."/>
            <person name="Aiden E.L."/>
            <person name="Borodovsky M."/>
            <person name="Worthington M."/>
        </authorList>
    </citation>
    <scope>NUCLEOTIDE SEQUENCE [LARGE SCALE GENOMIC DNA]</scope>
    <source>
        <strain evidence="2">PI 553951</strain>
    </source>
</reference>
<dbReference type="PANTHER" id="PTHR37722">
    <property type="entry name" value="OS01G0167700 PROTEIN"/>
    <property type="match status" value="1"/>
</dbReference>
<evidence type="ECO:0000313" key="2">
    <source>
        <dbReference type="EMBL" id="KAK9940988.1"/>
    </source>
</evidence>
<evidence type="ECO:0000313" key="3">
    <source>
        <dbReference type="Proteomes" id="UP001457282"/>
    </source>
</evidence>
<evidence type="ECO:0000256" key="1">
    <source>
        <dbReference type="SAM" id="MobiDB-lite"/>
    </source>
</evidence>
<feature type="compositionally biased region" description="Basic and acidic residues" evidence="1">
    <location>
        <begin position="767"/>
        <end position="786"/>
    </location>
</feature>
<comment type="caution">
    <text evidence="2">The sequence shown here is derived from an EMBL/GenBank/DDBJ whole genome shotgun (WGS) entry which is preliminary data.</text>
</comment>
<feature type="region of interest" description="Disordered" evidence="1">
    <location>
        <begin position="1"/>
        <end position="41"/>
    </location>
</feature>
<feature type="region of interest" description="Disordered" evidence="1">
    <location>
        <begin position="452"/>
        <end position="489"/>
    </location>
</feature>
<dbReference type="Proteomes" id="UP001457282">
    <property type="component" value="Unassembled WGS sequence"/>
</dbReference>
<feature type="compositionally biased region" description="Polar residues" evidence="1">
    <location>
        <begin position="536"/>
        <end position="546"/>
    </location>
</feature>
<gene>
    <name evidence="2" type="ORF">M0R45_017619</name>
</gene>
<feature type="compositionally biased region" description="Basic and acidic residues" evidence="1">
    <location>
        <begin position="656"/>
        <end position="681"/>
    </location>
</feature>
<keyword evidence="3" id="KW-1185">Reference proteome</keyword>
<sequence length="826" mass="93286">MLQWMGGSRRKVNTSRKSTLNRQKQYFEQRRRQQQHQQQTNGIESYAYGIQTAEKHDKEHQSLDILSLLNLSKVSQEQKSACPNGREDIEVNSSRMKYDLSEDPQTIQSKMVAPPTSVELNKARAKSGFHMEVASPKKATSSGPNNHRKSSNEMYSKPHDSRTATEQLSESCVLDFFGDDGLDDCVEGSSVHEAHVAFSVEGLGKVGMETPVHSPKQAGRTFSYDCSSPLHGARKVNSFKNQKRLDDIEIEVDTVMQDVNMPLRSNSLEFSVDLMDSFGDPKKKFSTFRNCTQPDGYDGKFETYYGGRRIFDNIENSSKDRWDGGSNFLEESCFNEWEHDLSLKNWPSEVNRRSVDNLMHREYVMPHVAFEEPFSLTRFPSSITDKFNILESPSYSKHRVSEDDLDFMISNGARQHTVGRNFDLGGVASRPDWSCFATEYDRDNVSLLSEESCSSSAVRANATDDSLPTSTRKHSKRRHGNSYADPEYNYHVDITSPKRTQDRRGGFCQPENIAHGSGKCTNMSKSSKFKPSHHSNTPFQEKPTPNSNWWSEERYMSVDINSGSSSFHQNSETNCPLAGSKPLSQDPFGAFDSPEVHVDARSSENCEPVASSPSGSFISQKFAFQDSPVTSKIGLVPTRPDFFPLSHGQTPSPELSAHERFSKAEEGKAKFQPKENSRQEEENSILNYLFTENEDATSALRSKNMNSECKKANDADSGLKEECINTTMPDHAEEASSSLKTPHKFHITVDEKEDHHHSEIPLPCRSWNKETEDPEPPQERKKESKQQSEFVNSSCQVMMLQSYVLQFLCVQKVLKDAAAQNGIRKI</sequence>
<accession>A0AAW1XW97</accession>
<dbReference type="EMBL" id="JBEDUW010000003">
    <property type="protein sequence ID" value="KAK9940988.1"/>
    <property type="molecule type" value="Genomic_DNA"/>
</dbReference>
<feature type="region of interest" description="Disordered" evidence="1">
    <location>
        <begin position="519"/>
        <end position="546"/>
    </location>
</feature>